<dbReference type="Proteomes" id="UP000193827">
    <property type="component" value="Unassembled WGS sequence"/>
</dbReference>
<accession>A0A1Y5SHP0</accession>
<organism evidence="1 2">
    <name type="scientific">Roseovarius litorisediminis</name>
    <dbReference type="NCBI Taxonomy" id="1312363"/>
    <lineage>
        <taxon>Bacteria</taxon>
        <taxon>Pseudomonadati</taxon>
        <taxon>Pseudomonadota</taxon>
        <taxon>Alphaproteobacteria</taxon>
        <taxon>Rhodobacterales</taxon>
        <taxon>Roseobacteraceae</taxon>
        <taxon>Roseovarius</taxon>
    </lineage>
</organism>
<dbReference type="EMBL" id="FWFL01000004">
    <property type="protein sequence ID" value="SLN39384.1"/>
    <property type="molecule type" value="Genomic_DNA"/>
</dbReference>
<dbReference type="RefSeq" id="WP_268877807.1">
    <property type="nucleotide sequence ID" value="NZ_FWFL01000004.1"/>
</dbReference>
<name>A0A1Y5SHP0_9RHOB</name>
<reference evidence="1 2" key="1">
    <citation type="submission" date="2017-03" db="EMBL/GenBank/DDBJ databases">
        <authorList>
            <person name="Afonso C.L."/>
            <person name="Miller P.J."/>
            <person name="Scott M.A."/>
            <person name="Spackman E."/>
            <person name="Goraichik I."/>
            <person name="Dimitrov K.M."/>
            <person name="Suarez D.L."/>
            <person name="Swayne D.E."/>
        </authorList>
    </citation>
    <scope>NUCLEOTIDE SEQUENCE [LARGE SCALE GENOMIC DNA]</scope>
    <source>
        <strain evidence="1 2">CECT 8287</strain>
    </source>
</reference>
<keyword evidence="2" id="KW-1185">Reference proteome</keyword>
<dbReference type="AlphaFoldDB" id="A0A1Y5SHP0"/>
<protein>
    <submittedName>
        <fullName evidence="1">Uncharacterized protein</fullName>
    </submittedName>
</protein>
<proteinExistence type="predicted"/>
<evidence type="ECO:0000313" key="2">
    <source>
        <dbReference type="Proteomes" id="UP000193827"/>
    </source>
</evidence>
<gene>
    <name evidence="1" type="ORF">PEL8287_01941</name>
</gene>
<evidence type="ECO:0000313" key="1">
    <source>
        <dbReference type="EMBL" id="SLN39384.1"/>
    </source>
</evidence>
<sequence length="40" mass="4618">MCINNFRYLMAVEEDKPPGTPYRGPVEQLLIRLVASLRRA</sequence>